<reference evidence="8" key="2">
    <citation type="submission" date="2015-06" db="UniProtKB">
        <authorList>
            <consortium name="EnsemblMetazoa"/>
        </authorList>
    </citation>
    <scope>IDENTIFICATION</scope>
</reference>
<feature type="chain" id="PRO_5004582164" description="Peptidase S1 domain-containing protein" evidence="6">
    <location>
        <begin position="19"/>
        <end position="282"/>
    </location>
</feature>
<evidence type="ECO:0000313" key="8">
    <source>
        <dbReference type="EnsemblMetazoa" id="tetur35g01540.1"/>
    </source>
</evidence>
<dbReference type="InterPro" id="IPR033116">
    <property type="entry name" value="TRYPSIN_SER"/>
</dbReference>
<evidence type="ECO:0000313" key="9">
    <source>
        <dbReference type="Proteomes" id="UP000015104"/>
    </source>
</evidence>
<reference evidence="9" key="1">
    <citation type="submission" date="2011-08" db="EMBL/GenBank/DDBJ databases">
        <authorList>
            <person name="Rombauts S."/>
        </authorList>
    </citation>
    <scope>NUCLEOTIDE SEQUENCE</scope>
    <source>
        <strain evidence="9">London</strain>
    </source>
</reference>
<dbReference type="Pfam" id="PF00089">
    <property type="entry name" value="Trypsin"/>
    <property type="match status" value="1"/>
</dbReference>
<organism evidence="8 9">
    <name type="scientific">Tetranychus urticae</name>
    <name type="common">Two-spotted spider mite</name>
    <dbReference type="NCBI Taxonomy" id="32264"/>
    <lineage>
        <taxon>Eukaryota</taxon>
        <taxon>Metazoa</taxon>
        <taxon>Ecdysozoa</taxon>
        <taxon>Arthropoda</taxon>
        <taxon>Chelicerata</taxon>
        <taxon>Arachnida</taxon>
        <taxon>Acari</taxon>
        <taxon>Acariformes</taxon>
        <taxon>Trombidiformes</taxon>
        <taxon>Prostigmata</taxon>
        <taxon>Eleutherengona</taxon>
        <taxon>Raphignathae</taxon>
        <taxon>Tetranychoidea</taxon>
        <taxon>Tetranychidae</taxon>
        <taxon>Tetranychus</taxon>
    </lineage>
</organism>
<sequence length="282" mass="31479">MTLFVSFFLVTFPIISNGLKLSHEIKQSNIYCGVRATDNELIGRVVGGRDAVPGEVPFFASIEESKFFNIFKYKKCGGVLISNRWVLTAAHCTLSWFATLRAILGDKLNNKTIEVEKIYVHPDFKRETLANDIALLLLKEPVQFNRNIQPICLPEPGEDETFYGRHGTVAGWGKLDPQKRELPRNMQITTLPIIRYDSCRKSYAKAGHNETKINDSVLCAGYPEGKKDACFGDSGGPLMVKVSNHWVLAGIVSNGISCAKPDLPGIYTRVAFFLNWIKGIIH</sequence>
<protein>
    <recommendedName>
        <fullName evidence="7">Peptidase S1 domain-containing protein</fullName>
    </recommendedName>
</protein>
<dbReference type="PANTHER" id="PTHR24252:SF7">
    <property type="entry name" value="HYALIN"/>
    <property type="match status" value="1"/>
</dbReference>
<evidence type="ECO:0000256" key="2">
    <source>
        <dbReference type="ARBA" id="ARBA00022801"/>
    </source>
</evidence>
<dbReference type="EMBL" id="CAEY01001019">
    <property type="status" value="NOT_ANNOTATED_CDS"/>
    <property type="molecule type" value="Genomic_DNA"/>
</dbReference>
<dbReference type="AlphaFoldDB" id="T1L3H4"/>
<proteinExistence type="predicted"/>
<keyword evidence="2 5" id="KW-0378">Hydrolase</keyword>
<name>T1L3H4_TETUR</name>
<dbReference type="PROSITE" id="PS00134">
    <property type="entry name" value="TRYPSIN_HIS"/>
    <property type="match status" value="1"/>
</dbReference>
<dbReference type="Gene3D" id="2.40.10.10">
    <property type="entry name" value="Trypsin-like serine proteases"/>
    <property type="match status" value="1"/>
</dbReference>
<dbReference type="GO" id="GO:0006508">
    <property type="term" value="P:proteolysis"/>
    <property type="evidence" value="ECO:0007669"/>
    <property type="project" value="UniProtKB-KW"/>
</dbReference>
<keyword evidence="9" id="KW-1185">Reference proteome</keyword>
<dbReference type="PROSITE" id="PS50240">
    <property type="entry name" value="TRYPSIN_DOM"/>
    <property type="match status" value="1"/>
</dbReference>
<evidence type="ECO:0000256" key="6">
    <source>
        <dbReference type="SAM" id="SignalP"/>
    </source>
</evidence>
<dbReference type="PANTHER" id="PTHR24252">
    <property type="entry name" value="ACROSIN-RELATED"/>
    <property type="match status" value="1"/>
</dbReference>
<keyword evidence="3 5" id="KW-0720">Serine protease</keyword>
<dbReference type="Proteomes" id="UP000015104">
    <property type="component" value="Unassembled WGS sequence"/>
</dbReference>
<feature type="signal peptide" evidence="6">
    <location>
        <begin position="1"/>
        <end position="18"/>
    </location>
</feature>
<evidence type="ECO:0000256" key="5">
    <source>
        <dbReference type="RuleBase" id="RU363034"/>
    </source>
</evidence>
<dbReference type="InterPro" id="IPR009003">
    <property type="entry name" value="Peptidase_S1_PA"/>
</dbReference>
<dbReference type="PRINTS" id="PR00722">
    <property type="entry name" value="CHYMOTRYPSIN"/>
</dbReference>
<evidence type="ECO:0000259" key="7">
    <source>
        <dbReference type="PROSITE" id="PS50240"/>
    </source>
</evidence>
<dbReference type="SUPFAM" id="SSF50494">
    <property type="entry name" value="Trypsin-like serine proteases"/>
    <property type="match status" value="1"/>
</dbReference>
<dbReference type="InterPro" id="IPR043504">
    <property type="entry name" value="Peptidase_S1_PA_chymotrypsin"/>
</dbReference>
<dbReference type="SMART" id="SM00020">
    <property type="entry name" value="Tryp_SPc"/>
    <property type="match status" value="1"/>
</dbReference>
<dbReference type="FunFam" id="2.40.10.10:FF:000006">
    <property type="entry name" value="Serine proteinase stubble"/>
    <property type="match status" value="1"/>
</dbReference>
<evidence type="ECO:0000256" key="3">
    <source>
        <dbReference type="ARBA" id="ARBA00022825"/>
    </source>
</evidence>
<dbReference type="InterPro" id="IPR001254">
    <property type="entry name" value="Trypsin_dom"/>
</dbReference>
<feature type="domain" description="Peptidase S1" evidence="7">
    <location>
        <begin position="45"/>
        <end position="282"/>
    </location>
</feature>
<dbReference type="PROSITE" id="PS00135">
    <property type="entry name" value="TRYPSIN_SER"/>
    <property type="match status" value="1"/>
</dbReference>
<dbReference type="eggNOG" id="KOG3627">
    <property type="taxonomic scope" value="Eukaryota"/>
</dbReference>
<evidence type="ECO:0000256" key="4">
    <source>
        <dbReference type="ARBA" id="ARBA00023157"/>
    </source>
</evidence>
<dbReference type="CDD" id="cd00190">
    <property type="entry name" value="Tryp_SPc"/>
    <property type="match status" value="1"/>
</dbReference>
<keyword evidence="4" id="KW-1015">Disulfide bond</keyword>
<dbReference type="InterPro" id="IPR001314">
    <property type="entry name" value="Peptidase_S1A"/>
</dbReference>
<accession>T1L3H4</accession>
<dbReference type="GO" id="GO:0004252">
    <property type="term" value="F:serine-type endopeptidase activity"/>
    <property type="evidence" value="ECO:0007669"/>
    <property type="project" value="InterPro"/>
</dbReference>
<evidence type="ECO:0000256" key="1">
    <source>
        <dbReference type="ARBA" id="ARBA00022670"/>
    </source>
</evidence>
<dbReference type="HOGENOM" id="CLU_006842_0_4_1"/>
<dbReference type="InterPro" id="IPR018114">
    <property type="entry name" value="TRYPSIN_HIS"/>
</dbReference>
<dbReference type="STRING" id="32264.T1L3H4"/>
<keyword evidence="1 5" id="KW-0645">Protease</keyword>
<keyword evidence="6" id="KW-0732">Signal</keyword>
<dbReference type="EnsemblMetazoa" id="tetur35g01540.1">
    <property type="protein sequence ID" value="tetur35g01540.1"/>
    <property type="gene ID" value="tetur35g01540"/>
</dbReference>